<keyword evidence="4" id="KW-0508">mRNA splicing</keyword>
<dbReference type="InterPro" id="IPR001202">
    <property type="entry name" value="WW_dom"/>
</dbReference>
<evidence type="ECO:0000256" key="4">
    <source>
        <dbReference type="ARBA" id="ARBA00023187"/>
    </source>
</evidence>
<dbReference type="SMART" id="SM00441">
    <property type="entry name" value="FF"/>
    <property type="match status" value="3"/>
</dbReference>
<feature type="domain" description="WW" evidence="8">
    <location>
        <begin position="54"/>
        <end position="81"/>
    </location>
</feature>
<evidence type="ECO:0008006" key="12">
    <source>
        <dbReference type="Google" id="ProtNLM"/>
    </source>
</evidence>
<dbReference type="SUPFAM" id="SSF51045">
    <property type="entry name" value="WW domain"/>
    <property type="match status" value="2"/>
</dbReference>
<feature type="compositionally biased region" description="Low complexity" evidence="7">
    <location>
        <begin position="89"/>
        <end position="113"/>
    </location>
</feature>
<evidence type="ECO:0000313" key="11">
    <source>
        <dbReference type="Proteomes" id="UP001344447"/>
    </source>
</evidence>
<dbReference type="InterPro" id="IPR002713">
    <property type="entry name" value="FF_domain"/>
</dbReference>
<evidence type="ECO:0000256" key="1">
    <source>
        <dbReference type="ARBA" id="ARBA00004123"/>
    </source>
</evidence>
<evidence type="ECO:0000256" key="7">
    <source>
        <dbReference type="SAM" id="MobiDB-lite"/>
    </source>
</evidence>
<evidence type="ECO:0000256" key="3">
    <source>
        <dbReference type="ARBA" id="ARBA00022737"/>
    </source>
</evidence>
<feature type="compositionally biased region" description="Acidic residues" evidence="7">
    <location>
        <begin position="568"/>
        <end position="577"/>
    </location>
</feature>
<evidence type="ECO:0000256" key="6">
    <source>
        <dbReference type="SAM" id="Coils"/>
    </source>
</evidence>
<feature type="region of interest" description="Disordered" evidence="7">
    <location>
        <begin position="568"/>
        <end position="656"/>
    </location>
</feature>
<dbReference type="FunFam" id="1.10.10.440:FF:000013">
    <property type="entry name" value="pre-mRNA-processing protein 40A isoform X1"/>
    <property type="match status" value="1"/>
</dbReference>
<comment type="subcellular location">
    <subcellularLocation>
        <location evidence="1">Nucleus</location>
    </subcellularLocation>
</comment>
<dbReference type="Pfam" id="PF01846">
    <property type="entry name" value="FF"/>
    <property type="match status" value="3"/>
</dbReference>
<dbReference type="Gene3D" id="2.20.70.10">
    <property type="match status" value="2"/>
</dbReference>
<dbReference type="InterPro" id="IPR036517">
    <property type="entry name" value="FF_domain_sf"/>
</dbReference>
<dbReference type="GO" id="GO:0071004">
    <property type="term" value="C:U2-type prespliceosome"/>
    <property type="evidence" value="ECO:0007669"/>
    <property type="project" value="TreeGrafter"/>
</dbReference>
<dbReference type="Gene3D" id="1.10.10.440">
    <property type="entry name" value="FF domain"/>
    <property type="match status" value="4"/>
</dbReference>
<keyword evidence="11" id="KW-1185">Reference proteome</keyword>
<dbReference type="GO" id="GO:0003723">
    <property type="term" value="F:RNA binding"/>
    <property type="evidence" value="ECO:0007669"/>
    <property type="project" value="TreeGrafter"/>
</dbReference>
<dbReference type="SMART" id="SM00456">
    <property type="entry name" value="WW"/>
    <property type="match status" value="2"/>
</dbReference>
<dbReference type="FunFam" id="1.10.10.440:FF:000086">
    <property type="entry name" value="Uncharacterized protein"/>
    <property type="match status" value="1"/>
</dbReference>
<protein>
    <recommendedName>
        <fullName evidence="12">WW domain-containing protein</fullName>
    </recommendedName>
</protein>
<keyword evidence="5" id="KW-0539">Nucleus</keyword>
<feature type="domain" description="FF" evidence="9">
    <location>
        <begin position="505"/>
        <end position="560"/>
    </location>
</feature>
<name>A0AAN7U562_9MYCE</name>
<feature type="domain" description="FF" evidence="9">
    <location>
        <begin position="228"/>
        <end position="284"/>
    </location>
</feature>
<dbReference type="PROSITE" id="PS51676">
    <property type="entry name" value="FF"/>
    <property type="match status" value="3"/>
</dbReference>
<dbReference type="CDD" id="cd00201">
    <property type="entry name" value="WW"/>
    <property type="match status" value="2"/>
</dbReference>
<dbReference type="Pfam" id="PF00397">
    <property type="entry name" value="WW"/>
    <property type="match status" value="2"/>
</dbReference>
<dbReference type="AlphaFoldDB" id="A0AAN7U562"/>
<feature type="region of interest" description="Disordered" evidence="7">
    <location>
        <begin position="78"/>
        <end position="163"/>
    </location>
</feature>
<gene>
    <name evidence="10" type="ORF">RB653_001489</name>
</gene>
<evidence type="ECO:0000259" key="9">
    <source>
        <dbReference type="PROSITE" id="PS51676"/>
    </source>
</evidence>
<comment type="caution">
    <text evidence="10">The sequence shown here is derived from an EMBL/GenBank/DDBJ whole genome shotgun (WGS) entry which is preliminary data.</text>
</comment>
<dbReference type="EMBL" id="JAVFKY010000002">
    <property type="protein sequence ID" value="KAK5581456.1"/>
    <property type="molecule type" value="Genomic_DNA"/>
</dbReference>
<feature type="compositionally biased region" description="Basic and acidic residues" evidence="7">
    <location>
        <begin position="625"/>
        <end position="656"/>
    </location>
</feature>
<keyword evidence="6" id="KW-0175">Coiled coil</keyword>
<reference evidence="10 11" key="1">
    <citation type="submission" date="2023-11" db="EMBL/GenBank/DDBJ databases">
        <title>Dfirmibasis_genome.</title>
        <authorList>
            <person name="Edelbroek B."/>
            <person name="Kjellin J."/>
            <person name="Jerlstrom-Hultqvist J."/>
            <person name="Soderbom F."/>
        </authorList>
    </citation>
    <scope>NUCLEOTIDE SEQUENCE [LARGE SCALE GENOMIC DNA]</scope>
    <source>
        <strain evidence="10 11">TNS-C-14</strain>
    </source>
</reference>
<feature type="domain" description="WW" evidence="8">
    <location>
        <begin position="1"/>
        <end position="32"/>
    </location>
</feature>
<keyword evidence="2" id="KW-0507">mRNA processing</keyword>
<dbReference type="SUPFAM" id="SSF81698">
    <property type="entry name" value="FF domain"/>
    <property type="match status" value="4"/>
</dbReference>
<evidence type="ECO:0000256" key="5">
    <source>
        <dbReference type="ARBA" id="ARBA00023242"/>
    </source>
</evidence>
<proteinExistence type="predicted"/>
<dbReference type="InterPro" id="IPR036020">
    <property type="entry name" value="WW_dom_sf"/>
</dbReference>
<organism evidence="10 11">
    <name type="scientific">Dictyostelium firmibasis</name>
    <dbReference type="NCBI Taxonomy" id="79012"/>
    <lineage>
        <taxon>Eukaryota</taxon>
        <taxon>Amoebozoa</taxon>
        <taxon>Evosea</taxon>
        <taxon>Eumycetozoa</taxon>
        <taxon>Dictyostelia</taxon>
        <taxon>Dictyosteliales</taxon>
        <taxon>Dictyosteliaceae</taxon>
        <taxon>Dictyostelium</taxon>
    </lineage>
</organism>
<dbReference type="PANTHER" id="PTHR11864">
    <property type="entry name" value="PRE-MRNA-PROCESSING PROTEIN PRP40"/>
    <property type="match status" value="1"/>
</dbReference>
<dbReference type="PANTHER" id="PTHR11864:SF0">
    <property type="entry name" value="PRP40 PRE-MRNA PROCESSING FACTOR 40 HOMOLOG A (YEAST)"/>
    <property type="match status" value="1"/>
</dbReference>
<feature type="coiled-coil region" evidence="6">
    <location>
        <begin position="349"/>
        <end position="384"/>
    </location>
</feature>
<feature type="domain" description="FF" evidence="9">
    <location>
        <begin position="162"/>
        <end position="216"/>
    </location>
</feature>
<dbReference type="PROSITE" id="PS50020">
    <property type="entry name" value="WW_DOMAIN_2"/>
    <property type="match status" value="2"/>
</dbReference>
<keyword evidence="3" id="KW-0677">Repeat</keyword>
<sequence length="656" mass="77093">MSSDWAEAISADGKKFYYHKVTRVSVWEIPEDLKSPTPSNDSNSNNQPVNIGDWKEYKTEKGQKYYYNTITGVRQWEAPPEFQQLQQKPTTSSPQLQSSSSTITPISNINTSQQANKEGKESKDSTINTNETTTAAPAVPSTTTAIDSQQQPQQQQPQQTNKEDPIQTFKNLLTDNSVSSICTFEKALKLIANDERYQILKTMSERKQVFLDYQVDRKKVEQDEKRKKEKKAKEDFIQLLRDSKEVTPLMSWRRASLYFESEPRWEAIESERERESLLHDHIQELEQQEKNQLMSVKKEQMKILRQKLESDQSINVFTQWRKVRDQFENDEVFQILDKFDFLTVFENFVRDLEKKLDDQKRIEKEKLKKDSRKDRDNFRELLNEKFKSGDLHALTKWKAFKVINESHNSFIILSQKSIGSTPLELFSDFKDELEIKYENDYKKLKEILKETNFKYSPETTTLESLKSEFSKHPNYNLIQEFNFLPYLEYLKYKEESREKNLAKKKKKRISQFKILLTDTKAINKSSQWSDIQPMIESKKEYIDLGDDQERLRIFKDYIEFLVQNAVDEEEDGNEEGELVLSPKKPSSSDQSTSKKRRSYIDNLDEEDRYGSSNGSSSGGGSGSGGRDRDSRDRDRSDRDRRDDRDRGRSSYKKEKR</sequence>
<feature type="region of interest" description="Disordered" evidence="7">
    <location>
        <begin position="29"/>
        <end position="53"/>
    </location>
</feature>
<accession>A0AAN7U562</accession>
<dbReference type="Proteomes" id="UP001344447">
    <property type="component" value="Unassembled WGS sequence"/>
</dbReference>
<evidence type="ECO:0000313" key="10">
    <source>
        <dbReference type="EMBL" id="KAK5581456.1"/>
    </source>
</evidence>
<evidence type="ECO:0000259" key="8">
    <source>
        <dbReference type="PROSITE" id="PS50020"/>
    </source>
</evidence>
<evidence type="ECO:0000256" key="2">
    <source>
        <dbReference type="ARBA" id="ARBA00022664"/>
    </source>
</evidence>
<dbReference type="GO" id="GO:0045292">
    <property type="term" value="P:mRNA cis splicing, via spliceosome"/>
    <property type="evidence" value="ECO:0007669"/>
    <property type="project" value="InterPro"/>
</dbReference>
<feature type="compositionally biased region" description="Low complexity" evidence="7">
    <location>
        <begin position="35"/>
        <end position="50"/>
    </location>
</feature>
<dbReference type="InterPro" id="IPR039726">
    <property type="entry name" value="Prp40-like"/>
</dbReference>
<dbReference type="GO" id="GO:0005685">
    <property type="term" value="C:U1 snRNP"/>
    <property type="evidence" value="ECO:0007669"/>
    <property type="project" value="TreeGrafter"/>
</dbReference>
<feature type="compositionally biased region" description="Low complexity" evidence="7">
    <location>
        <begin position="132"/>
        <end position="159"/>
    </location>
</feature>